<dbReference type="PANTHER" id="PTHR48056">
    <property type="entry name" value="LRR RECEPTOR-LIKE SERINE/THREONINE-PROTEIN KINASE-RELATED"/>
    <property type="match status" value="1"/>
</dbReference>
<dbReference type="InterPro" id="IPR013210">
    <property type="entry name" value="LRR_N_plant-typ"/>
</dbReference>
<dbReference type="FunFam" id="1.10.510.10:FF:000569">
    <property type="entry name" value="Serine/threonine-protein kinase-like protein CCR4"/>
    <property type="match status" value="1"/>
</dbReference>
<keyword evidence="12 21" id="KW-0547">Nucleotide-binding</keyword>
<dbReference type="Gene3D" id="1.10.510.10">
    <property type="entry name" value="Transferase(Phosphotransferase) domain 1"/>
    <property type="match status" value="1"/>
</dbReference>
<evidence type="ECO:0000256" key="12">
    <source>
        <dbReference type="ARBA" id="ARBA00022741"/>
    </source>
</evidence>
<evidence type="ECO:0000256" key="1">
    <source>
        <dbReference type="ARBA" id="ARBA00004251"/>
    </source>
</evidence>
<dbReference type="OrthoDB" id="676979at2759"/>
<dbReference type="Pfam" id="PF00560">
    <property type="entry name" value="LRR_1"/>
    <property type="match status" value="9"/>
</dbReference>
<evidence type="ECO:0000256" key="21">
    <source>
        <dbReference type="PROSITE-ProRule" id="PRU10141"/>
    </source>
</evidence>
<keyword evidence="5" id="KW-0723">Serine/threonine-protein kinase</keyword>
<feature type="domain" description="Protein kinase" evidence="24">
    <location>
        <begin position="645"/>
        <end position="923"/>
    </location>
</feature>
<dbReference type="SMART" id="SM00369">
    <property type="entry name" value="LRR_TYP"/>
    <property type="match status" value="8"/>
</dbReference>
<comment type="caution">
    <text evidence="25">The sequence shown here is derived from an EMBL/GenBank/DDBJ whole genome shotgun (WGS) entry which is preliminary data.</text>
</comment>
<evidence type="ECO:0000256" key="4">
    <source>
        <dbReference type="ARBA" id="ARBA00022475"/>
    </source>
</evidence>
<dbReference type="InterPro" id="IPR003591">
    <property type="entry name" value="Leu-rich_rpt_typical-subtyp"/>
</dbReference>
<dbReference type="GO" id="GO:0005524">
    <property type="term" value="F:ATP binding"/>
    <property type="evidence" value="ECO:0007669"/>
    <property type="project" value="UniProtKB-UniRule"/>
</dbReference>
<keyword evidence="18" id="KW-0325">Glycoprotein</keyword>
<keyword evidence="26" id="KW-1185">Reference proteome</keyword>
<dbReference type="PROSITE" id="PS50011">
    <property type="entry name" value="PROTEIN_KINASE_DOM"/>
    <property type="match status" value="1"/>
</dbReference>
<evidence type="ECO:0000313" key="26">
    <source>
        <dbReference type="Proteomes" id="UP000634136"/>
    </source>
</evidence>
<feature type="transmembrane region" description="Helical" evidence="22">
    <location>
        <begin position="590"/>
        <end position="613"/>
    </location>
</feature>
<keyword evidence="14 21" id="KW-0067">ATP-binding</keyword>
<evidence type="ECO:0000256" key="19">
    <source>
        <dbReference type="ARBA" id="ARBA00047899"/>
    </source>
</evidence>
<comment type="similarity">
    <text evidence="2">Belongs to the protein kinase superfamily. Ser/Thr protein kinase family.</text>
</comment>
<evidence type="ECO:0000256" key="22">
    <source>
        <dbReference type="SAM" id="Phobius"/>
    </source>
</evidence>
<dbReference type="Gene3D" id="3.80.10.10">
    <property type="entry name" value="Ribonuclease Inhibitor"/>
    <property type="match status" value="3"/>
</dbReference>
<dbReference type="PANTHER" id="PTHR48056:SF23">
    <property type="entry name" value="PROTEIN KINASE DOMAIN-CONTAINING PROTEIN"/>
    <property type="match status" value="1"/>
</dbReference>
<protein>
    <recommendedName>
        <fullName evidence="3">non-specific serine/threonine protein kinase</fullName>
        <ecNumber evidence="3">2.7.11.1</ecNumber>
    </recommendedName>
</protein>
<evidence type="ECO:0000256" key="6">
    <source>
        <dbReference type="ARBA" id="ARBA00022553"/>
    </source>
</evidence>
<dbReference type="Pfam" id="PF00069">
    <property type="entry name" value="Pkinase"/>
    <property type="match status" value="1"/>
</dbReference>
<keyword evidence="16 22" id="KW-0472">Membrane</keyword>
<dbReference type="InterPro" id="IPR017441">
    <property type="entry name" value="Protein_kinase_ATP_BS"/>
</dbReference>
<dbReference type="InterPro" id="IPR000719">
    <property type="entry name" value="Prot_kinase_dom"/>
</dbReference>
<dbReference type="SUPFAM" id="SSF56112">
    <property type="entry name" value="Protein kinase-like (PK-like)"/>
    <property type="match status" value="1"/>
</dbReference>
<dbReference type="PROSITE" id="PS00107">
    <property type="entry name" value="PROTEIN_KINASE_ATP"/>
    <property type="match status" value="1"/>
</dbReference>
<evidence type="ECO:0000256" key="23">
    <source>
        <dbReference type="SAM" id="SignalP"/>
    </source>
</evidence>
<sequence>MRQLLVLLLLSFSCFLYSASALSSDGETLLSLRRRWTSVPPSINSTWNASHSTPCSWAGIRCDHAHNVISLNLNDYGIIGQLGPEIGHLTHLQNLVLFNNGFSGKIPPEIGNCSLLQYLDLKNNSFSGQIPDSFKNLLNLEYISLSTNQLTGQFPESLTQIPQLQLVELSYNNLTGPIPSSIGNMSELLMLYLQFNHLSRQIPSSIGNCSKLQELFLNQNQFEGVLPHTLNKLHNIVYLDFADNALRGTVPLGSGSCDNLLFLDLSNNVFSGGIPSGLGNCSGLTKFIALNSSFSGSIPSSIGLLRNLSLLHLYQNHLSGKIPPEIGNCKSLTELNLYSNQLEGEIPSELGKLSKLKDLRLYLNHLTGEIPLSVWKIPKLEYIHLYNNSLSGELPLEMTGLKHLKNITLHNNHFSGVIPQTLGINSSLVELDFTNNNFSGSIPPNLCYGKKLRKLNLGRNRLQGGIPSDVGRCTTLRSANGLIGEIPSEIRDLQNLERLDLSRNNLTGSIQVLAQIPFFLEINVSYNSFQGPIPKKLFESPYYSSSSFLGNPGLCVSCSSSNGSICTASSYVKPCDQKSTHQKGLSKVEIAMIALGSSIFFVFVLLGLVYMFVVCGGKSEEEIPISVEDGTISLLNEVMEATENLSDQHIIGRGAHGIVYKAAIDSTRVFAVKKIAFLGNKGKSLSMIREIQTLGRIRHRNLVKLEDFWWRKDFGLILYPYMPNGSLHDILHEKNPPPSLEWNVLYKIAIGIAHGLAYLHYDCDPPIVHRDIKPKNILLDADMEPHISDFGIAKLLDQSSASAPSISVPGTIGYIAPENAYTTASSRESDVYSYGVVLLELITRKKAVDPSFMEEIDIVGWVRTVWGETGDIEEIVDSSLANELMNSKVLEQVSKVLLVAFRCTEKDPHMRPTMRHVVKQLEVTNLQARRR</sequence>
<dbReference type="EMBL" id="JAAIUW010000001">
    <property type="protein sequence ID" value="KAF7843145.1"/>
    <property type="molecule type" value="Genomic_DNA"/>
</dbReference>
<dbReference type="InterPro" id="IPR011009">
    <property type="entry name" value="Kinase-like_dom_sf"/>
</dbReference>
<evidence type="ECO:0000256" key="2">
    <source>
        <dbReference type="ARBA" id="ARBA00008684"/>
    </source>
</evidence>
<dbReference type="InterPro" id="IPR050647">
    <property type="entry name" value="Plant_LRR-RLKs"/>
</dbReference>
<keyword evidence="10 23" id="KW-0732">Signal</keyword>
<evidence type="ECO:0000256" key="11">
    <source>
        <dbReference type="ARBA" id="ARBA00022737"/>
    </source>
</evidence>
<keyword evidence="11" id="KW-0677">Repeat</keyword>
<evidence type="ECO:0000256" key="17">
    <source>
        <dbReference type="ARBA" id="ARBA00023170"/>
    </source>
</evidence>
<keyword evidence="17 25" id="KW-0675">Receptor</keyword>
<comment type="catalytic activity">
    <reaction evidence="19">
        <text>L-threonyl-[protein] + ATP = O-phospho-L-threonyl-[protein] + ADP + H(+)</text>
        <dbReference type="Rhea" id="RHEA:46608"/>
        <dbReference type="Rhea" id="RHEA-COMP:11060"/>
        <dbReference type="Rhea" id="RHEA-COMP:11605"/>
        <dbReference type="ChEBI" id="CHEBI:15378"/>
        <dbReference type="ChEBI" id="CHEBI:30013"/>
        <dbReference type="ChEBI" id="CHEBI:30616"/>
        <dbReference type="ChEBI" id="CHEBI:61977"/>
        <dbReference type="ChEBI" id="CHEBI:456216"/>
        <dbReference type="EC" id="2.7.11.1"/>
    </reaction>
</comment>
<evidence type="ECO:0000256" key="18">
    <source>
        <dbReference type="ARBA" id="ARBA00023180"/>
    </source>
</evidence>
<dbReference type="PROSITE" id="PS00108">
    <property type="entry name" value="PROTEIN_KINASE_ST"/>
    <property type="match status" value="1"/>
</dbReference>
<gene>
    <name evidence="25" type="ORF">G2W53_000050</name>
</gene>
<comment type="catalytic activity">
    <reaction evidence="20">
        <text>L-seryl-[protein] + ATP = O-phospho-L-seryl-[protein] + ADP + H(+)</text>
        <dbReference type="Rhea" id="RHEA:17989"/>
        <dbReference type="Rhea" id="RHEA-COMP:9863"/>
        <dbReference type="Rhea" id="RHEA-COMP:11604"/>
        <dbReference type="ChEBI" id="CHEBI:15378"/>
        <dbReference type="ChEBI" id="CHEBI:29999"/>
        <dbReference type="ChEBI" id="CHEBI:30616"/>
        <dbReference type="ChEBI" id="CHEBI:83421"/>
        <dbReference type="ChEBI" id="CHEBI:456216"/>
        <dbReference type="EC" id="2.7.11.1"/>
    </reaction>
</comment>
<dbReference type="Pfam" id="PF13855">
    <property type="entry name" value="LRR_8"/>
    <property type="match status" value="1"/>
</dbReference>
<dbReference type="InterPro" id="IPR001611">
    <property type="entry name" value="Leu-rich_rpt"/>
</dbReference>
<dbReference type="Pfam" id="PF08263">
    <property type="entry name" value="LRRNT_2"/>
    <property type="match status" value="1"/>
</dbReference>
<keyword evidence="15 22" id="KW-1133">Transmembrane helix</keyword>
<dbReference type="EC" id="2.7.11.1" evidence="3"/>
<dbReference type="GO" id="GO:0033612">
    <property type="term" value="F:receptor serine/threonine kinase binding"/>
    <property type="evidence" value="ECO:0007669"/>
    <property type="project" value="TreeGrafter"/>
</dbReference>
<dbReference type="AlphaFoldDB" id="A0A834XD62"/>
<dbReference type="InterPro" id="IPR008271">
    <property type="entry name" value="Ser/Thr_kinase_AS"/>
</dbReference>
<evidence type="ECO:0000256" key="16">
    <source>
        <dbReference type="ARBA" id="ARBA00023136"/>
    </source>
</evidence>
<keyword evidence="9 22" id="KW-0812">Transmembrane</keyword>
<evidence type="ECO:0000256" key="10">
    <source>
        <dbReference type="ARBA" id="ARBA00022729"/>
    </source>
</evidence>
<dbReference type="SMART" id="SM00220">
    <property type="entry name" value="S_TKc"/>
    <property type="match status" value="1"/>
</dbReference>
<dbReference type="SUPFAM" id="SSF52047">
    <property type="entry name" value="RNI-like"/>
    <property type="match status" value="1"/>
</dbReference>
<dbReference type="GO" id="GO:0004674">
    <property type="term" value="F:protein serine/threonine kinase activity"/>
    <property type="evidence" value="ECO:0007669"/>
    <property type="project" value="UniProtKB-KW"/>
</dbReference>
<keyword evidence="4" id="KW-1003">Cell membrane</keyword>
<feature type="chain" id="PRO_5033040884" description="non-specific serine/threonine protein kinase" evidence="23">
    <location>
        <begin position="22"/>
        <end position="931"/>
    </location>
</feature>
<dbReference type="SUPFAM" id="SSF52058">
    <property type="entry name" value="L domain-like"/>
    <property type="match status" value="1"/>
</dbReference>
<keyword evidence="8" id="KW-0808">Transferase</keyword>
<feature type="signal peptide" evidence="23">
    <location>
        <begin position="1"/>
        <end position="21"/>
    </location>
</feature>
<evidence type="ECO:0000256" key="9">
    <source>
        <dbReference type="ARBA" id="ARBA00022692"/>
    </source>
</evidence>
<dbReference type="GO" id="GO:0005886">
    <property type="term" value="C:plasma membrane"/>
    <property type="evidence" value="ECO:0007669"/>
    <property type="project" value="UniProtKB-SubCell"/>
</dbReference>
<dbReference type="GO" id="GO:0006950">
    <property type="term" value="P:response to stress"/>
    <property type="evidence" value="ECO:0007669"/>
    <property type="project" value="UniProtKB-ARBA"/>
</dbReference>
<feature type="binding site" evidence="21">
    <location>
        <position position="674"/>
    </location>
    <ligand>
        <name>ATP</name>
        <dbReference type="ChEBI" id="CHEBI:30616"/>
    </ligand>
</feature>
<dbReference type="Proteomes" id="UP000634136">
    <property type="component" value="Unassembled WGS sequence"/>
</dbReference>
<dbReference type="FunFam" id="3.80.10.10:FF:000233">
    <property type="entry name" value="Leucine-rich repeat receptor-like protein kinase TDR"/>
    <property type="match status" value="1"/>
</dbReference>
<evidence type="ECO:0000256" key="13">
    <source>
        <dbReference type="ARBA" id="ARBA00022777"/>
    </source>
</evidence>
<dbReference type="Gene3D" id="3.30.200.20">
    <property type="entry name" value="Phosphorylase Kinase, domain 1"/>
    <property type="match status" value="1"/>
</dbReference>
<evidence type="ECO:0000256" key="20">
    <source>
        <dbReference type="ARBA" id="ARBA00048679"/>
    </source>
</evidence>
<dbReference type="GO" id="GO:0009791">
    <property type="term" value="P:post-embryonic development"/>
    <property type="evidence" value="ECO:0007669"/>
    <property type="project" value="UniProtKB-ARBA"/>
</dbReference>
<keyword evidence="13 25" id="KW-0418">Kinase</keyword>
<dbReference type="PROSITE" id="PS51450">
    <property type="entry name" value="LRR"/>
    <property type="match status" value="1"/>
</dbReference>
<organism evidence="25 26">
    <name type="scientific">Senna tora</name>
    <dbReference type="NCBI Taxonomy" id="362788"/>
    <lineage>
        <taxon>Eukaryota</taxon>
        <taxon>Viridiplantae</taxon>
        <taxon>Streptophyta</taxon>
        <taxon>Embryophyta</taxon>
        <taxon>Tracheophyta</taxon>
        <taxon>Spermatophyta</taxon>
        <taxon>Magnoliopsida</taxon>
        <taxon>eudicotyledons</taxon>
        <taxon>Gunneridae</taxon>
        <taxon>Pentapetalae</taxon>
        <taxon>rosids</taxon>
        <taxon>fabids</taxon>
        <taxon>Fabales</taxon>
        <taxon>Fabaceae</taxon>
        <taxon>Caesalpinioideae</taxon>
        <taxon>Cassia clade</taxon>
        <taxon>Senna</taxon>
    </lineage>
</organism>
<evidence type="ECO:0000256" key="15">
    <source>
        <dbReference type="ARBA" id="ARBA00022989"/>
    </source>
</evidence>
<dbReference type="FunFam" id="3.80.10.10:FF:000430">
    <property type="entry name" value="Leucine-rich repeat receptor-like protein kinase PEPR1"/>
    <property type="match status" value="1"/>
</dbReference>
<evidence type="ECO:0000313" key="25">
    <source>
        <dbReference type="EMBL" id="KAF7843145.1"/>
    </source>
</evidence>
<comment type="subcellular location">
    <subcellularLocation>
        <location evidence="1">Cell membrane</location>
        <topology evidence="1">Single-pass type I membrane protein</topology>
    </subcellularLocation>
</comment>
<evidence type="ECO:0000256" key="8">
    <source>
        <dbReference type="ARBA" id="ARBA00022679"/>
    </source>
</evidence>
<keyword evidence="7" id="KW-0433">Leucine-rich repeat</keyword>
<accession>A0A834XD62</accession>
<dbReference type="InterPro" id="IPR032675">
    <property type="entry name" value="LRR_dom_sf"/>
</dbReference>
<dbReference type="FunFam" id="3.30.200.20:FF:000260">
    <property type="entry name" value="LRR receptor-like serine/threonine-protein kinase RPK2"/>
    <property type="match status" value="1"/>
</dbReference>
<proteinExistence type="inferred from homology"/>
<name>A0A834XD62_9FABA</name>
<evidence type="ECO:0000259" key="24">
    <source>
        <dbReference type="PROSITE" id="PS50011"/>
    </source>
</evidence>
<reference evidence="25" key="1">
    <citation type="submission" date="2020-09" db="EMBL/GenBank/DDBJ databases">
        <title>Genome-Enabled Discovery of Anthraquinone Biosynthesis in Senna tora.</title>
        <authorList>
            <person name="Kang S.-H."/>
            <person name="Pandey R.P."/>
            <person name="Lee C.-M."/>
            <person name="Sim J.-S."/>
            <person name="Jeong J.-T."/>
            <person name="Choi B.-S."/>
            <person name="Jung M."/>
            <person name="Ginzburg D."/>
            <person name="Zhao K."/>
            <person name="Won S.Y."/>
            <person name="Oh T.-J."/>
            <person name="Yu Y."/>
            <person name="Kim N.-H."/>
            <person name="Lee O.R."/>
            <person name="Lee T.-H."/>
            <person name="Bashyal P."/>
            <person name="Kim T.-S."/>
            <person name="Lee W.-H."/>
            <person name="Kawkins C."/>
            <person name="Kim C.-K."/>
            <person name="Kim J.S."/>
            <person name="Ahn B.O."/>
            <person name="Rhee S.Y."/>
            <person name="Sohng J.K."/>
        </authorList>
    </citation>
    <scope>NUCLEOTIDE SEQUENCE</scope>
    <source>
        <tissue evidence="25">Leaf</tissue>
    </source>
</reference>
<evidence type="ECO:0000256" key="3">
    <source>
        <dbReference type="ARBA" id="ARBA00012513"/>
    </source>
</evidence>
<evidence type="ECO:0000256" key="7">
    <source>
        <dbReference type="ARBA" id="ARBA00022614"/>
    </source>
</evidence>
<dbReference type="FunFam" id="3.80.10.10:FF:000041">
    <property type="entry name" value="LRR receptor-like serine/threonine-protein kinase ERECTA"/>
    <property type="match status" value="1"/>
</dbReference>
<keyword evidence="6" id="KW-0597">Phosphoprotein</keyword>
<evidence type="ECO:0000256" key="14">
    <source>
        <dbReference type="ARBA" id="ARBA00022840"/>
    </source>
</evidence>
<evidence type="ECO:0000256" key="5">
    <source>
        <dbReference type="ARBA" id="ARBA00022527"/>
    </source>
</evidence>